<dbReference type="AlphaFoldDB" id="A0A645DAG7"/>
<proteinExistence type="predicted"/>
<feature type="compositionally biased region" description="Low complexity" evidence="1">
    <location>
        <begin position="42"/>
        <end position="52"/>
    </location>
</feature>
<evidence type="ECO:0000313" key="2">
    <source>
        <dbReference type="EMBL" id="MPM86440.1"/>
    </source>
</evidence>
<comment type="caution">
    <text evidence="2">The sequence shown here is derived from an EMBL/GenBank/DDBJ whole genome shotgun (WGS) entry which is preliminary data.</text>
</comment>
<reference evidence="2" key="1">
    <citation type="submission" date="2019-08" db="EMBL/GenBank/DDBJ databases">
        <authorList>
            <person name="Kucharzyk K."/>
            <person name="Murdoch R.W."/>
            <person name="Higgins S."/>
            <person name="Loffler F."/>
        </authorList>
    </citation>
    <scope>NUCLEOTIDE SEQUENCE</scope>
</reference>
<dbReference type="EMBL" id="VSSQ01034479">
    <property type="protein sequence ID" value="MPM86440.1"/>
    <property type="molecule type" value="Genomic_DNA"/>
</dbReference>
<evidence type="ECO:0000256" key="1">
    <source>
        <dbReference type="SAM" id="MobiDB-lite"/>
    </source>
</evidence>
<organism evidence="2">
    <name type="scientific">bioreactor metagenome</name>
    <dbReference type="NCBI Taxonomy" id="1076179"/>
    <lineage>
        <taxon>unclassified sequences</taxon>
        <taxon>metagenomes</taxon>
        <taxon>ecological metagenomes</taxon>
    </lineage>
</organism>
<accession>A0A645DAG7</accession>
<gene>
    <name evidence="2" type="ORF">SDC9_133529</name>
</gene>
<sequence>MCPCGAGYPDAKAPEYQKENRRKRGQTGMLSFDGISHRPFPEESSFQSESGR</sequence>
<protein>
    <submittedName>
        <fullName evidence="2">Uncharacterized protein</fullName>
    </submittedName>
</protein>
<name>A0A645DAG7_9ZZZZ</name>
<feature type="region of interest" description="Disordered" evidence="1">
    <location>
        <begin position="1"/>
        <end position="52"/>
    </location>
</feature>